<organism evidence="6 7">
    <name type="scientific">Corynebacterium spheniscorum</name>
    <dbReference type="NCBI Taxonomy" id="185761"/>
    <lineage>
        <taxon>Bacteria</taxon>
        <taxon>Bacillati</taxon>
        <taxon>Actinomycetota</taxon>
        <taxon>Actinomycetes</taxon>
        <taxon>Mycobacteriales</taxon>
        <taxon>Corynebacteriaceae</taxon>
        <taxon>Corynebacterium</taxon>
    </lineage>
</organism>
<dbReference type="InterPro" id="IPR000994">
    <property type="entry name" value="Pept_M24"/>
</dbReference>
<dbReference type="InterPro" id="IPR000587">
    <property type="entry name" value="Creatinase_N"/>
</dbReference>
<dbReference type="Gene3D" id="3.90.230.10">
    <property type="entry name" value="Creatinase/methionine aminopeptidase superfamily"/>
    <property type="match status" value="1"/>
</dbReference>
<dbReference type="GO" id="GO:0016787">
    <property type="term" value="F:hydrolase activity"/>
    <property type="evidence" value="ECO:0007669"/>
    <property type="project" value="UniProtKB-KW"/>
</dbReference>
<evidence type="ECO:0000256" key="1">
    <source>
        <dbReference type="ARBA" id="ARBA00022723"/>
    </source>
</evidence>
<sequence length="374" mass="39973">MPSLFPTAVYRERLEKVRELCTHHGLGGVIIGTGPELAYLCGSWASTHERLTALIIPAHGQMVFLLPGVDAGELQHSAVPQLDIQVRGWVDGEDPHQLAADALIGNTPIGLGSDLSATHVLRLQELLAPRTTVLAARTLAEVFMSKDAAEIEQLSAAGAAIDRVHQQVPALLQPGRTEAEVASDIDALIREEHDGGVDFIIVGSGPNGALPHHSFSDRRLSPGDPVVVDLGGSLGPGYHSDCTRTYLVEGAAPHPDFLALYEVLYAAQEAAVQAIRPGVSAAFIDQVARDHISAAGYGDYFIHRTGHGIGLSLHEEPFIMAGNSLKLQEGMCFSVEPGIYLPGRFGARIEDIVSVTADGVRRLNHCPRELNHHA</sequence>
<dbReference type="PANTHER" id="PTHR46112:SF3">
    <property type="entry name" value="AMINOPEPTIDASE YPDF"/>
    <property type="match status" value="1"/>
</dbReference>
<dbReference type="Gene3D" id="3.40.350.10">
    <property type="entry name" value="Creatinase/prolidase N-terminal domain"/>
    <property type="match status" value="1"/>
</dbReference>
<proteinExistence type="inferred from homology"/>
<dbReference type="PROSITE" id="PS00491">
    <property type="entry name" value="PROLINE_PEPTIDASE"/>
    <property type="match status" value="1"/>
</dbReference>
<dbReference type="InterPro" id="IPR050659">
    <property type="entry name" value="Peptidase_M24B"/>
</dbReference>
<dbReference type="STRING" id="185761.SAMN05660282_01241"/>
<evidence type="ECO:0000259" key="5">
    <source>
        <dbReference type="Pfam" id="PF01321"/>
    </source>
</evidence>
<evidence type="ECO:0000313" key="6">
    <source>
        <dbReference type="EMBL" id="SFG56081.1"/>
    </source>
</evidence>
<evidence type="ECO:0000313" key="7">
    <source>
        <dbReference type="Proteomes" id="UP000199065"/>
    </source>
</evidence>
<protein>
    <submittedName>
        <fullName evidence="6">Xaa-Pro dipeptidase</fullName>
    </submittedName>
</protein>
<dbReference type="SUPFAM" id="SSF55920">
    <property type="entry name" value="Creatinase/aminopeptidase"/>
    <property type="match status" value="1"/>
</dbReference>
<dbReference type="Pfam" id="PF01321">
    <property type="entry name" value="Creatinase_N"/>
    <property type="match status" value="1"/>
</dbReference>
<dbReference type="Proteomes" id="UP000199065">
    <property type="component" value="Unassembled WGS sequence"/>
</dbReference>
<evidence type="ECO:0000256" key="2">
    <source>
        <dbReference type="ARBA" id="ARBA00022801"/>
    </source>
</evidence>
<dbReference type="RefSeq" id="WP_395890412.1">
    <property type="nucleotide sequence ID" value="NZ_FOPJ01000006.1"/>
</dbReference>
<dbReference type="GO" id="GO:0046872">
    <property type="term" value="F:metal ion binding"/>
    <property type="evidence" value="ECO:0007669"/>
    <property type="project" value="UniProtKB-KW"/>
</dbReference>
<dbReference type="InterPro" id="IPR001131">
    <property type="entry name" value="Peptidase_M24B_aminopep-P_CS"/>
</dbReference>
<feature type="domain" description="Creatinase N-terminal" evidence="5">
    <location>
        <begin position="13"/>
        <end position="133"/>
    </location>
</feature>
<dbReference type="Pfam" id="PF00557">
    <property type="entry name" value="Peptidase_M24"/>
    <property type="match status" value="1"/>
</dbReference>
<keyword evidence="1 3" id="KW-0479">Metal-binding</keyword>
<name>A0A1I2T1G8_9CORY</name>
<feature type="domain" description="Peptidase M24" evidence="4">
    <location>
        <begin position="152"/>
        <end position="357"/>
    </location>
</feature>
<dbReference type="AlphaFoldDB" id="A0A1I2T1G8"/>
<gene>
    <name evidence="6" type="ORF">SAMN05660282_01241</name>
</gene>
<dbReference type="PANTHER" id="PTHR46112">
    <property type="entry name" value="AMINOPEPTIDASE"/>
    <property type="match status" value="1"/>
</dbReference>
<accession>A0A1I2T1G8</accession>
<dbReference type="EMBL" id="FOPJ01000006">
    <property type="protein sequence ID" value="SFG56081.1"/>
    <property type="molecule type" value="Genomic_DNA"/>
</dbReference>
<evidence type="ECO:0000256" key="3">
    <source>
        <dbReference type="RuleBase" id="RU000590"/>
    </source>
</evidence>
<keyword evidence="2" id="KW-0378">Hydrolase</keyword>
<keyword evidence="7" id="KW-1185">Reference proteome</keyword>
<comment type="similarity">
    <text evidence="3">Belongs to the peptidase M24B family.</text>
</comment>
<dbReference type="InterPro" id="IPR036005">
    <property type="entry name" value="Creatinase/aminopeptidase-like"/>
</dbReference>
<dbReference type="InterPro" id="IPR029149">
    <property type="entry name" value="Creatin/AminoP/Spt16_N"/>
</dbReference>
<reference evidence="6 7" key="1">
    <citation type="submission" date="2016-10" db="EMBL/GenBank/DDBJ databases">
        <authorList>
            <person name="de Groot N.N."/>
        </authorList>
    </citation>
    <scope>NUCLEOTIDE SEQUENCE [LARGE SCALE GENOMIC DNA]</scope>
    <source>
        <strain>J11</strain>
        <strain evidence="7">PG 39</strain>
    </source>
</reference>
<dbReference type="SUPFAM" id="SSF53092">
    <property type="entry name" value="Creatinase/prolidase N-terminal domain"/>
    <property type="match status" value="1"/>
</dbReference>
<evidence type="ECO:0000259" key="4">
    <source>
        <dbReference type="Pfam" id="PF00557"/>
    </source>
</evidence>